<accession>A0A316J4J6</accession>
<gene>
    <name evidence="2" type="ORF">DKP76_15190</name>
</gene>
<comment type="caution">
    <text evidence="2">The sequence shown here is derived from an EMBL/GenBank/DDBJ whole genome shotgun (WGS) entry which is preliminary data.</text>
</comment>
<evidence type="ECO:0000313" key="2">
    <source>
        <dbReference type="EMBL" id="PWL16842.1"/>
    </source>
</evidence>
<keyword evidence="3" id="KW-1185">Reference proteome</keyword>
<feature type="region of interest" description="Disordered" evidence="1">
    <location>
        <begin position="1"/>
        <end position="25"/>
    </location>
</feature>
<dbReference type="EMBL" id="QGDB01000006">
    <property type="protein sequence ID" value="PWL16842.1"/>
    <property type="molecule type" value="Genomic_DNA"/>
</dbReference>
<organism evidence="2 3">
    <name type="scientific">Falsochrobactrum shanghaiense</name>
    <dbReference type="NCBI Taxonomy" id="2201899"/>
    <lineage>
        <taxon>Bacteria</taxon>
        <taxon>Pseudomonadati</taxon>
        <taxon>Pseudomonadota</taxon>
        <taxon>Alphaproteobacteria</taxon>
        <taxon>Hyphomicrobiales</taxon>
        <taxon>Brucellaceae</taxon>
        <taxon>Falsochrobactrum</taxon>
    </lineage>
</organism>
<evidence type="ECO:0000256" key="1">
    <source>
        <dbReference type="SAM" id="MobiDB-lite"/>
    </source>
</evidence>
<proteinExistence type="predicted"/>
<name>A0A316J4J6_9HYPH</name>
<sequence length="61" mass="6954">MKRFSEKMRVKTTTESARSESERSRHALCGQRTCRGQICHEKTPIATIILVSTSRFSVGLR</sequence>
<reference evidence="2 3" key="1">
    <citation type="submission" date="2018-05" db="EMBL/GenBank/DDBJ databases">
        <title>Comparative genomic sequence analysis between strain HN4 and CCM 8460T (Falsochrobactrum ovis) will provide more evidence to prove that HN4 is a new species of Falsochrobactrum.</title>
        <authorList>
            <person name="Lyu W."/>
            <person name="Sun L."/>
            <person name="Yao L."/>
        </authorList>
    </citation>
    <scope>NUCLEOTIDE SEQUENCE [LARGE SCALE GENOMIC DNA]</scope>
    <source>
        <strain evidence="2 3">HN4</strain>
    </source>
</reference>
<evidence type="ECO:0000313" key="3">
    <source>
        <dbReference type="Proteomes" id="UP000245865"/>
    </source>
</evidence>
<protein>
    <submittedName>
        <fullName evidence="2">Uncharacterized protein</fullName>
    </submittedName>
</protein>
<dbReference type="Proteomes" id="UP000245865">
    <property type="component" value="Unassembled WGS sequence"/>
</dbReference>
<dbReference type="AlphaFoldDB" id="A0A316J4J6"/>